<accession>A0A4R8W4U6</accession>
<dbReference type="OrthoDB" id="3677745at2"/>
<evidence type="ECO:0000313" key="3">
    <source>
        <dbReference type="Proteomes" id="UP000297907"/>
    </source>
</evidence>
<gene>
    <name evidence="2" type="ORF">E3O42_09700</name>
</gene>
<dbReference type="EMBL" id="SOFL01000033">
    <property type="protein sequence ID" value="TFC01638.1"/>
    <property type="molecule type" value="Genomic_DNA"/>
</dbReference>
<name>A0A4R8W4U6_9MICO</name>
<dbReference type="AlphaFoldDB" id="A0A4R8W4U6"/>
<dbReference type="RefSeq" id="WP_134453740.1">
    <property type="nucleotide sequence ID" value="NZ_SOFL01000033.1"/>
</dbReference>
<evidence type="ECO:0000313" key="2">
    <source>
        <dbReference type="EMBL" id="TFC01638.1"/>
    </source>
</evidence>
<comment type="caution">
    <text evidence="2">The sequence shown here is derived from an EMBL/GenBank/DDBJ whole genome shotgun (WGS) entry which is preliminary data.</text>
</comment>
<feature type="compositionally biased region" description="Low complexity" evidence="1">
    <location>
        <begin position="15"/>
        <end position="25"/>
    </location>
</feature>
<sequence length="431" mass="47744">MHPSEFERPATEPNAPSVASPADASADTLAQARTRSLAMFRTRRELIRWDAVSEYANQAFAGVHELRRAAQTWGSAALIPTTQKALANVVTVALRADDSNGEIGDLAYELLALHAELCNATPPKPTVLATWLIDFRFDGTQDYFEPDIAAYANALGAAGLSLLANRLDELEAALPPRTDPYDSNRWLIGRYRERLAVASGDPDAVIASFGDLTRSYRMRDLAKALDEVGAVDQALAYAERATLLETSFQAEHAGHFWCELLHAHRPHEEVAARQVVFDRWPSSKNALALAQAADENNHVEWSSLAEPVYAKLETQHPGELIATLLGRGLVDRAWESAERLTTDVRLWTTLVAAREKTDPAAVVPVLIRLIQTDLEISKPQNYKSAVARLRQLRRALKATDAAARFPLIMVELREENRRRPTLIQAFDRAGF</sequence>
<feature type="compositionally biased region" description="Basic and acidic residues" evidence="1">
    <location>
        <begin position="1"/>
        <end position="10"/>
    </location>
</feature>
<protein>
    <submittedName>
        <fullName evidence="2">Uncharacterized protein</fullName>
    </submittedName>
</protein>
<keyword evidence="3" id="KW-1185">Reference proteome</keyword>
<dbReference type="Pfam" id="PF21810">
    <property type="entry name" value="DUF6880"/>
    <property type="match status" value="1"/>
</dbReference>
<evidence type="ECO:0000256" key="1">
    <source>
        <dbReference type="SAM" id="MobiDB-lite"/>
    </source>
</evidence>
<dbReference type="Proteomes" id="UP000297907">
    <property type="component" value="Unassembled WGS sequence"/>
</dbReference>
<reference evidence="2 3" key="1">
    <citation type="submission" date="2019-03" db="EMBL/GenBank/DDBJ databases">
        <title>Genomics of glacier-inhabiting Cryobacterium strains.</title>
        <authorList>
            <person name="Liu Q."/>
            <person name="Xin Y.-H."/>
        </authorList>
    </citation>
    <scope>NUCLEOTIDE SEQUENCE [LARGE SCALE GENOMIC DNA]</scope>
    <source>
        <strain evidence="2 3">RHLS22-1</strain>
    </source>
</reference>
<organism evidence="2 3">
    <name type="scientific">Cryobacterium adonitolivorans</name>
    <dbReference type="NCBI Taxonomy" id="1259189"/>
    <lineage>
        <taxon>Bacteria</taxon>
        <taxon>Bacillati</taxon>
        <taxon>Actinomycetota</taxon>
        <taxon>Actinomycetes</taxon>
        <taxon>Micrococcales</taxon>
        <taxon>Microbacteriaceae</taxon>
        <taxon>Cryobacterium</taxon>
    </lineage>
</organism>
<feature type="region of interest" description="Disordered" evidence="1">
    <location>
        <begin position="1"/>
        <end position="25"/>
    </location>
</feature>
<proteinExistence type="predicted"/>
<dbReference type="InterPro" id="IPR049245">
    <property type="entry name" value="DUF6880"/>
</dbReference>